<gene>
    <name evidence="9" type="primary">LOC106745059</name>
</gene>
<dbReference type="PANTHER" id="PTHR45877">
    <property type="entry name" value="E3 UBIQUITIN-PROTEIN LIGASE SIAH2"/>
    <property type="match status" value="1"/>
</dbReference>
<evidence type="ECO:0000256" key="1">
    <source>
        <dbReference type="ARBA" id="ARBA00022723"/>
    </source>
</evidence>
<dbReference type="CDD" id="cd00136">
    <property type="entry name" value="PDZ_canonical"/>
    <property type="match status" value="1"/>
</dbReference>
<proteinExistence type="predicted"/>
<dbReference type="Gene3D" id="2.30.42.10">
    <property type="match status" value="1"/>
</dbReference>
<feature type="domain" description="RING-type" evidence="6">
    <location>
        <begin position="156"/>
        <end position="191"/>
    </location>
</feature>
<dbReference type="GO" id="GO:0061630">
    <property type="term" value="F:ubiquitin protein ligase activity"/>
    <property type="evidence" value="ECO:0007669"/>
    <property type="project" value="TreeGrafter"/>
</dbReference>
<keyword evidence="8" id="KW-1185">Reference proteome</keyword>
<evidence type="ECO:0000259" key="7">
    <source>
        <dbReference type="PROSITE" id="PS50106"/>
    </source>
</evidence>
<dbReference type="OrthoDB" id="10009200at2759"/>
<feature type="domain" description="PDZ" evidence="7">
    <location>
        <begin position="36"/>
        <end position="104"/>
    </location>
</feature>
<evidence type="ECO:0000256" key="4">
    <source>
        <dbReference type="PROSITE-ProRule" id="PRU00175"/>
    </source>
</evidence>
<feature type="region of interest" description="Disordered" evidence="5">
    <location>
        <begin position="313"/>
        <end position="362"/>
    </location>
</feature>
<dbReference type="InterPro" id="IPR049548">
    <property type="entry name" value="Sina-like_RING"/>
</dbReference>
<dbReference type="PANTHER" id="PTHR45877:SF2">
    <property type="entry name" value="E3 UBIQUITIN-PROTEIN LIGASE SINA-RELATED"/>
    <property type="match status" value="1"/>
</dbReference>
<dbReference type="CDD" id="cd16571">
    <property type="entry name" value="RING-HC_SIAHs"/>
    <property type="match status" value="1"/>
</dbReference>
<dbReference type="AlphaFoldDB" id="A0A6P3XBW4"/>
<dbReference type="InterPro" id="IPR041489">
    <property type="entry name" value="PDZ_6"/>
</dbReference>
<dbReference type="PROSITE" id="PS50089">
    <property type="entry name" value="ZF_RING_2"/>
    <property type="match status" value="1"/>
</dbReference>
<dbReference type="GeneID" id="106745059"/>
<dbReference type="InterPro" id="IPR013083">
    <property type="entry name" value="Znf_RING/FYVE/PHD"/>
</dbReference>
<dbReference type="InterPro" id="IPR036034">
    <property type="entry name" value="PDZ_sf"/>
</dbReference>
<dbReference type="InterPro" id="IPR001478">
    <property type="entry name" value="PDZ"/>
</dbReference>
<evidence type="ECO:0000256" key="3">
    <source>
        <dbReference type="ARBA" id="ARBA00022833"/>
    </source>
</evidence>
<dbReference type="GO" id="GO:0031624">
    <property type="term" value="F:ubiquitin conjugating enzyme binding"/>
    <property type="evidence" value="ECO:0007669"/>
    <property type="project" value="TreeGrafter"/>
</dbReference>
<dbReference type="Gene3D" id="3.30.40.10">
    <property type="entry name" value="Zinc/RING finger domain, C3HC4 (zinc finger)"/>
    <property type="match status" value="1"/>
</dbReference>
<evidence type="ECO:0000256" key="2">
    <source>
        <dbReference type="ARBA" id="ARBA00022771"/>
    </source>
</evidence>
<keyword evidence="3" id="KW-0862">Zinc</keyword>
<protein>
    <submittedName>
        <fullName evidence="9">Uncharacterized protein LOC106745059</fullName>
    </submittedName>
</protein>
<dbReference type="GO" id="GO:0043161">
    <property type="term" value="P:proteasome-mediated ubiquitin-dependent protein catabolic process"/>
    <property type="evidence" value="ECO:0007669"/>
    <property type="project" value="TreeGrafter"/>
</dbReference>
<reference evidence="9" key="1">
    <citation type="submission" date="2025-08" db="UniProtKB">
        <authorList>
            <consortium name="RefSeq"/>
        </authorList>
    </citation>
    <scope>IDENTIFICATION</scope>
</reference>
<sequence>MSSLKILAEAAGVKIVTVSPEEDANTLAPGKIILKLPRINRESDNSLGFHLTKSKWDPFPWIGYVENGSFADLTGLRVGDCLLSVDGVDLLGLKITDIAALIRNEESGSYINLDVWRCPAKNETQDDIGVALKGPLPDITKNLVSALSGMIRALECPICFETAAPPVSQCVHGHILCVVCRPKMTRCPICRARLGQGRCLLADNLHRVLRDTYFDATTSQPEEKGENVASDHCSLHEQLFGKAKKQHETVAVTRGNPGTSKPKQFLLTRLLLGGREKAASADNLTRVSGIDEAASVRSRPAVAKGLLRLSSNDRAKSASTGELSRDDSLGSPRVVQRVDSASSSLQITGSSHELRSRQSQQSLSSHQTAVLSGSADSVSYAPLACPLLRLCNEVVNFHSLPEHIKSHRTPQVHFYSRSARIPLPVPFGRDAFYVLHHDGYMFFFQCGSGAAWMTCPTAMACANNATEWTLHAWNDGGSQIYLRRYVAYLEDPVTLTSEHIAPVPTSLSLNSMTIGIADHRIDDRFYA</sequence>
<evidence type="ECO:0000259" key="6">
    <source>
        <dbReference type="PROSITE" id="PS50089"/>
    </source>
</evidence>
<dbReference type="RefSeq" id="XP_014475800.1">
    <property type="nucleotide sequence ID" value="XM_014620314.1"/>
</dbReference>
<dbReference type="SMART" id="SM00228">
    <property type="entry name" value="PDZ"/>
    <property type="match status" value="1"/>
</dbReference>
<dbReference type="SUPFAM" id="SSF50156">
    <property type="entry name" value="PDZ domain-like"/>
    <property type="match status" value="1"/>
</dbReference>
<dbReference type="Pfam" id="PF17820">
    <property type="entry name" value="PDZ_6"/>
    <property type="match status" value="1"/>
</dbReference>
<dbReference type="KEGG" id="dqu:106745059"/>
<organism evidence="8 9">
    <name type="scientific">Dinoponera quadriceps</name>
    <name type="common">South American ant</name>
    <dbReference type="NCBI Taxonomy" id="609295"/>
    <lineage>
        <taxon>Eukaryota</taxon>
        <taxon>Metazoa</taxon>
        <taxon>Ecdysozoa</taxon>
        <taxon>Arthropoda</taxon>
        <taxon>Hexapoda</taxon>
        <taxon>Insecta</taxon>
        <taxon>Pterygota</taxon>
        <taxon>Neoptera</taxon>
        <taxon>Endopterygota</taxon>
        <taxon>Hymenoptera</taxon>
        <taxon>Apocrita</taxon>
        <taxon>Aculeata</taxon>
        <taxon>Formicoidea</taxon>
        <taxon>Formicidae</taxon>
        <taxon>Ponerinae</taxon>
        <taxon>Ponerini</taxon>
        <taxon>Dinoponera</taxon>
    </lineage>
</organism>
<evidence type="ECO:0000313" key="9">
    <source>
        <dbReference type="RefSeq" id="XP_014475800.1"/>
    </source>
</evidence>
<keyword evidence="1" id="KW-0479">Metal-binding</keyword>
<dbReference type="PROSITE" id="PS50106">
    <property type="entry name" value="PDZ"/>
    <property type="match status" value="1"/>
</dbReference>
<keyword evidence="2 4" id="KW-0863">Zinc-finger</keyword>
<evidence type="ECO:0000313" key="8">
    <source>
        <dbReference type="Proteomes" id="UP000515204"/>
    </source>
</evidence>
<dbReference type="SUPFAM" id="SSF57850">
    <property type="entry name" value="RING/U-box"/>
    <property type="match status" value="1"/>
</dbReference>
<evidence type="ECO:0000256" key="5">
    <source>
        <dbReference type="SAM" id="MobiDB-lite"/>
    </source>
</evidence>
<feature type="compositionally biased region" description="Polar residues" evidence="5">
    <location>
        <begin position="339"/>
        <end position="349"/>
    </location>
</feature>
<dbReference type="GO" id="GO:0008270">
    <property type="term" value="F:zinc ion binding"/>
    <property type="evidence" value="ECO:0007669"/>
    <property type="project" value="UniProtKB-KW"/>
</dbReference>
<dbReference type="InterPro" id="IPR004162">
    <property type="entry name" value="SINA-like_animal"/>
</dbReference>
<dbReference type="GO" id="GO:0005737">
    <property type="term" value="C:cytoplasm"/>
    <property type="evidence" value="ECO:0007669"/>
    <property type="project" value="TreeGrafter"/>
</dbReference>
<name>A0A6P3XBW4_DINQU</name>
<dbReference type="Pfam" id="PF21362">
    <property type="entry name" value="Sina_RING"/>
    <property type="match status" value="1"/>
</dbReference>
<accession>A0A6P3XBW4</accession>
<dbReference type="InterPro" id="IPR001841">
    <property type="entry name" value="Znf_RING"/>
</dbReference>
<dbReference type="Proteomes" id="UP000515204">
    <property type="component" value="Unplaced"/>
</dbReference>